<dbReference type="InterPro" id="IPR013094">
    <property type="entry name" value="AB_hydrolase_3"/>
</dbReference>
<keyword evidence="4" id="KW-1185">Reference proteome</keyword>
<dbReference type="InterPro" id="IPR050466">
    <property type="entry name" value="Carboxylest/Gibb_receptor"/>
</dbReference>
<accession>A0ABU6WFN6</accession>
<organism evidence="3 4">
    <name type="scientific">Stylosanthes scabra</name>
    <dbReference type="NCBI Taxonomy" id="79078"/>
    <lineage>
        <taxon>Eukaryota</taxon>
        <taxon>Viridiplantae</taxon>
        <taxon>Streptophyta</taxon>
        <taxon>Embryophyta</taxon>
        <taxon>Tracheophyta</taxon>
        <taxon>Spermatophyta</taxon>
        <taxon>Magnoliopsida</taxon>
        <taxon>eudicotyledons</taxon>
        <taxon>Gunneridae</taxon>
        <taxon>Pentapetalae</taxon>
        <taxon>rosids</taxon>
        <taxon>fabids</taxon>
        <taxon>Fabales</taxon>
        <taxon>Fabaceae</taxon>
        <taxon>Papilionoideae</taxon>
        <taxon>50 kb inversion clade</taxon>
        <taxon>dalbergioids sensu lato</taxon>
        <taxon>Dalbergieae</taxon>
        <taxon>Pterocarpus clade</taxon>
        <taxon>Stylosanthes</taxon>
    </lineage>
</organism>
<comment type="similarity">
    <text evidence="1">Belongs to the 'GDXG' lipolytic enzyme family.</text>
</comment>
<dbReference type="Proteomes" id="UP001341840">
    <property type="component" value="Unassembled WGS sequence"/>
</dbReference>
<dbReference type="PANTHER" id="PTHR23024:SF562">
    <property type="entry name" value="2-HYDROXYISOFLAVANONE DEHYDRATASE"/>
    <property type="match status" value="1"/>
</dbReference>
<evidence type="ECO:0000256" key="1">
    <source>
        <dbReference type="ARBA" id="ARBA00010515"/>
    </source>
</evidence>
<feature type="domain" description="Alpha/beta hydrolase fold-3" evidence="2">
    <location>
        <begin position="74"/>
        <end position="298"/>
    </location>
</feature>
<name>A0ABU6WFN6_9FABA</name>
<dbReference type="PANTHER" id="PTHR23024">
    <property type="entry name" value="ARYLACETAMIDE DEACETYLASE"/>
    <property type="match status" value="1"/>
</dbReference>
<evidence type="ECO:0000259" key="2">
    <source>
        <dbReference type="Pfam" id="PF07859"/>
    </source>
</evidence>
<evidence type="ECO:0000313" key="4">
    <source>
        <dbReference type="Proteomes" id="UP001341840"/>
    </source>
</evidence>
<comment type="caution">
    <text evidence="3">The sequence shown here is derived from an EMBL/GenBank/DDBJ whole genome shotgun (WGS) entry which is preliminary data.</text>
</comment>
<dbReference type="Gene3D" id="3.40.50.1820">
    <property type="entry name" value="alpha/beta hydrolase"/>
    <property type="match status" value="1"/>
</dbReference>
<proteinExistence type="inferred from homology"/>
<evidence type="ECO:0000313" key="3">
    <source>
        <dbReference type="EMBL" id="MED6184074.1"/>
    </source>
</evidence>
<reference evidence="3 4" key="1">
    <citation type="journal article" date="2023" name="Plants (Basel)">
        <title>Bridging the Gap: Combining Genomics and Transcriptomics Approaches to Understand Stylosanthes scabra, an Orphan Legume from the Brazilian Caatinga.</title>
        <authorList>
            <person name="Ferreira-Neto J.R.C."/>
            <person name="da Silva M.D."/>
            <person name="Binneck E."/>
            <person name="de Melo N.F."/>
            <person name="da Silva R.H."/>
            <person name="de Melo A.L.T.M."/>
            <person name="Pandolfi V."/>
            <person name="Bustamante F.O."/>
            <person name="Brasileiro-Vidal A.C."/>
            <person name="Benko-Iseppon A.M."/>
        </authorList>
    </citation>
    <scope>NUCLEOTIDE SEQUENCE [LARGE SCALE GENOMIC DNA]</scope>
    <source>
        <tissue evidence="3">Leaves</tissue>
    </source>
</reference>
<dbReference type="InterPro" id="IPR029058">
    <property type="entry name" value="AB_hydrolase_fold"/>
</dbReference>
<protein>
    <recommendedName>
        <fullName evidence="2">Alpha/beta hydrolase fold-3 domain-containing protein</fullName>
    </recommendedName>
</protein>
<dbReference type="SUPFAM" id="SSF53474">
    <property type="entry name" value="alpha/beta-Hydrolases"/>
    <property type="match status" value="1"/>
</dbReference>
<gene>
    <name evidence="3" type="ORF">PIB30_043839</name>
</gene>
<sequence length="320" mass="35419">MASKEIEKEIPTYITLYKDGTVERPRQTPYAPPSLDENPHVSSKDIIISQNPSISARLYLPKPLPTQPQKLPILVYFHGGGFFFESAFSQLYHNYFNTFVSRVPVLVVSVEYRLAPEHSLPAAYDDCFAALQWVASHSSNNISEPWLIDYGDFSRIFIGGDSAGGNIVHNVAMRAGSEALVDGGNVKLLGAIYVHPYFYSSYAIGSESASEHEKSLGYIVWDFVYPNAPGGIDNPAVNPLAPGAPSLATLGCSKILVCVAGIDSIRDRGVWYYDAVNESGWHGKSEIFEEEGEDHVYHIFHPETEKAKKITDRMASFILH</sequence>
<dbReference type="EMBL" id="JASCZI010181500">
    <property type="protein sequence ID" value="MED6184074.1"/>
    <property type="molecule type" value="Genomic_DNA"/>
</dbReference>
<dbReference type="Pfam" id="PF07859">
    <property type="entry name" value="Abhydrolase_3"/>
    <property type="match status" value="1"/>
</dbReference>